<dbReference type="InterPro" id="IPR005119">
    <property type="entry name" value="LysR_subst-bd"/>
</dbReference>
<proteinExistence type="predicted"/>
<accession>A0A1V3WWL8</accession>
<evidence type="ECO:0000259" key="1">
    <source>
        <dbReference type="Pfam" id="PF03466"/>
    </source>
</evidence>
<dbReference type="AlphaFoldDB" id="A0A1V3WWL8"/>
<name>A0A1V3WWL8_MYCKA</name>
<dbReference type="InterPro" id="IPR050950">
    <property type="entry name" value="HTH-type_LysR_regulators"/>
</dbReference>
<comment type="caution">
    <text evidence="2">The sequence shown here is derived from an EMBL/GenBank/DDBJ whole genome shotgun (WGS) entry which is preliminary data.</text>
</comment>
<dbReference type="PANTHER" id="PTHR30419:SF31">
    <property type="entry name" value="BLR3139 PROTEIN"/>
    <property type="match status" value="1"/>
</dbReference>
<dbReference type="Proteomes" id="UP000188532">
    <property type="component" value="Unassembled WGS sequence"/>
</dbReference>
<dbReference type="Pfam" id="PF03466">
    <property type="entry name" value="LysR_substrate"/>
    <property type="match status" value="1"/>
</dbReference>
<sequence length="129" mass="13879">MRWPDAAQLPLALLSPDMRDRQIINAAFAEHAITVSPQVETDSVASLIAQVATGNWASIVPHTWLWTTPTGGEIRPVPLVDPIRKAQIGLVTNSAGPGSPVARALVACAQELDLGEFFDARMSGISRRR</sequence>
<dbReference type="PANTHER" id="PTHR30419">
    <property type="entry name" value="HTH-TYPE TRANSCRIPTIONAL REGULATOR YBHD"/>
    <property type="match status" value="1"/>
</dbReference>
<dbReference type="SUPFAM" id="SSF53850">
    <property type="entry name" value="Periplasmic binding protein-like II"/>
    <property type="match status" value="1"/>
</dbReference>
<feature type="domain" description="LysR substrate-binding" evidence="1">
    <location>
        <begin position="2"/>
        <end position="111"/>
    </location>
</feature>
<evidence type="ECO:0000313" key="2">
    <source>
        <dbReference type="EMBL" id="OOK71413.1"/>
    </source>
</evidence>
<dbReference type="STRING" id="1768.B1T50_15875"/>
<dbReference type="CDD" id="cd05466">
    <property type="entry name" value="PBP2_LTTR_substrate"/>
    <property type="match status" value="1"/>
</dbReference>
<protein>
    <submittedName>
        <fullName evidence="2">LysR substrate binding domain protein</fullName>
    </submittedName>
</protein>
<reference evidence="2 3" key="1">
    <citation type="submission" date="2017-02" db="EMBL/GenBank/DDBJ databases">
        <title>Complete genome sequences of Mycobacterium kansasii strains isolated from rhesus macaques.</title>
        <authorList>
            <person name="Panda A."/>
            <person name="Nagaraj S."/>
            <person name="Zhao X."/>
            <person name="Tettelin H."/>
            <person name="Detolla L.J."/>
        </authorList>
    </citation>
    <scope>NUCLEOTIDE SEQUENCE [LARGE SCALE GENOMIC DNA]</scope>
    <source>
        <strain evidence="2 3">11-3469</strain>
    </source>
</reference>
<dbReference type="EMBL" id="MVBN01000006">
    <property type="protein sequence ID" value="OOK71413.1"/>
    <property type="molecule type" value="Genomic_DNA"/>
</dbReference>
<dbReference type="GO" id="GO:0005829">
    <property type="term" value="C:cytosol"/>
    <property type="evidence" value="ECO:0007669"/>
    <property type="project" value="TreeGrafter"/>
</dbReference>
<evidence type="ECO:0000313" key="3">
    <source>
        <dbReference type="Proteomes" id="UP000188532"/>
    </source>
</evidence>
<gene>
    <name evidence="2" type="ORF">BZL29_5806</name>
</gene>
<dbReference type="Gene3D" id="3.40.190.290">
    <property type="match status" value="1"/>
</dbReference>
<dbReference type="GO" id="GO:0006355">
    <property type="term" value="P:regulation of DNA-templated transcription"/>
    <property type="evidence" value="ECO:0007669"/>
    <property type="project" value="TreeGrafter"/>
</dbReference>
<organism evidence="2 3">
    <name type="scientific">Mycobacterium kansasii</name>
    <dbReference type="NCBI Taxonomy" id="1768"/>
    <lineage>
        <taxon>Bacteria</taxon>
        <taxon>Bacillati</taxon>
        <taxon>Actinomycetota</taxon>
        <taxon>Actinomycetes</taxon>
        <taxon>Mycobacteriales</taxon>
        <taxon>Mycobacteriaceae</taxon>
        <taxon>Mycobacterium</taxon>
    </lineage>
</organism>